<dbReference type="AlphaFoldDB" id="R7TMV6"/>
<sequence length="131" mass="14250">MVALTSTLLVYTLLYLDVSAPSLGLSVNAEPIRSESAEHQNEANSVGTETQPEVAVTPEIEETLPELHGHKADTVQSTTATSLQDYTNRPRDPPAINDRYNWLSSTIGSAIREQKARVAADIILSCKKCNL</sequence>
<keyword evidence="2" id="KW-0732">Signal</keyword>
<reference evidence="5" key="1">
    <citation type="submission" date="2012-12" db="EMBL/GenBank/DDBJ databases">
        <authorList>
            <person name="Hellsten U."/>
            <person name="Grimwood J."/>
            <person name="Chapman J.A."/>
            <person name="Shapiro H."/>
            <person name="Aerts A."/>
            <person name="Otillar R.P."/>
            <person name="Terry A.Y."/>
            <person name="Boore J.L."/>
            <person name="Simakov O."/>
            <person name="Marletaz F."/>
            <person name="Cho S.-J."/>
            <person name="Edsinger-Gonzales E."/>
            <person name="Havlak P."/>
            <person name="Kuo D.-H."/>
            <person name="Larsson T."/>
            <person name="Lv J."/>
            <person name="Arendt D."/>
            <person name="Savage R."/>
            <person name="Osoegawa K."/>
            <person name="de Jong P."/>
            <person name="Lindberg D.R."/>
            <person name="Seaver E.C."/>
            <person name="Weisblat D.A."/>
            <person name="Putnam N.H."/>
            <person name="Grigoriev I.V."/>
            <person name="Rokhsar D.S."/>
        </authorList>
    </citation>
    <scope>NUCLEOTIDE SEQUENCE</scope>
    <source>
        <strain evidence="5">I ESC-2004</strain>
    </source>
</reference>
<feature type="chain" id="PRO_5008787178" evidence="2">
    <location>
        <begin position="25"/>
        <end position="131"/>
    </location>
</feature>
<feature type="signal peptide" evidence="2">
    <location>
        <begin position="1"/>
        <end position="24"/>
    </location>
</feature>
<organism evidence="3">
    <name type="scientific">Capitella teleta</name>
    <name type="common">Polychaete worm</name>
    <dbReference type="NCBI Taxonomy" id="283909"/>
    <lineage>
        <taxon>Eukaryota</taxon>
        <taxon>Metazoa</taxon>
        <taxon>Spiralia</taxon>
        <taxon>Lophotrochozoa</taxon>
        <taxon>Annelida</taxon>
        <taxon>Polychaeta</taxon>
        <taxon>Sedentaria</taxon>
        <taxon>Scolecida</taxon>
        <taxon>Capitellidae</taxon>
        <taxon>Capitella</taxon>
    </lineage>
</organism>
<name>R7TMV6_CAPTE</name>
<evidence type="ECO:0000313" key="4">
    <source>
        <dbReference type="EnsemblMetazoa" id="CapteP217809"/>
    </source>
</evidence>
<evidence type="ECO:0000256" key="2">
    <source>
        <dbReference type="SAM" id="SignalP"/>
    </source>
</evidence>
<protein>
    <submittedName>
        <fullName evidence="3 4">Uncharacterized protein</fullName>
    </submittedName>
</protein>
<reference evidence="3 5" key="2">
    <citation type="journal article" date="2013" name="Nature">
        <title>Insights into bilaterian evolution from three spiralian genomes.</title>
        <authorList>
            <person name="Simakov O."/>
            <person name="Marletaz F."/>
            <person name="Cho S.J."/>
            <person name="Edsinger-Gonzales E."/>
            <person name="Havlak P."/>
            <person name="Hellsten U."/>
            <person name="Kuo D.H."/>
            <person name="Larsson T."/>
            <person name="Lv J."/>
            <person name="Arendt D."/>
            <person name="Savage R."/>
            <person name="Osoegawa K."/>
            <person name="de Jong P."/>
            <person name="Grimwood J."/>
            <person name="Chapman J.A."/>
            <person name="Shapiro H."/>
            <person name="Aerts A."/>
            <person name="Otillar R.P."/>
            <person name="Terry A.Y."/>
            <person name="Boore J.L."/>
            <person name="Grigoriev I.V."/>
            <person name="Lindberg D.R."/>
            <person name="Seaver E.C."/>
            <person name="Weisblat D.A."/>
            <person name="Putnam N.H."/>
            <person name="Rokhsar D.S."/>
        </authorList>
    </citation>
    <scope>NUCLEOTIDE SEQUENCE</scope>
    <source>
        <strain evidence="3 5">I ESC-2004</strain>
    </source>
</reference>
<dbReference type="EMBL" id="KB309260">
    <property type="protein sequence ID" value="ELT94974.1"/>
    <property type="molecule type" value="Genomic_DNA"/>
</dbReference>
<feature type="compositionally biased region" description="Polar residues" evidence="1">
    <location>
        <begin position="74"/>
        <end position="87"/>
    </location>
</feature>
<reference evidence="4" key="3">
    <citation type="submission" date="2015-06" db="UniProtKB">
        <authorList>
            <consortium name="EnsemblMetazoa"/>
        </authorList>
    </citation>
    <scope>IDENTIFICATION</scope>
</reference>
<feature type="region of interest" description="Disordered" evidence="1">
    <location>
        <begin position="33"/>
        <end position="55"/>
    </location>
</feature>
<evidence type="ECO:0000313" key="5">
    <source>
        <dbReference type="Proteomes" id="UP000014760"/>
    </source>
</evidence>
<accession>R7TMV6</accession>
<feature type="region of interest" description="Disordered" evidence="1">
    <location>
        <begin position="67"/>
        <end position="94"/>
    </location>
</feature>
<gene>
    <name evidence="3" type="ORF">CAPTEDRAFT_217809</name>
</gene>
<feature type="compositionally biased region" description="Polar residues" evidence="1">
    <location>
        <begin position="42"/>
        <end position="51"/>
    </location>
</feature>
<dbReference type="EnsemblMetazoa" id="CapteT217809">
    <property type="protein sequence ID" value="CapteP217809"/>
    <property type="gene ID" value="CapteG217809"/>
</dbReference>
<dbReference type="Proteomes" id="UP000014760">
    <property type="component" value="Unassembled WGS sequence"/>
</dbReference>
<dbReference type="EMBL" id="AMQN01012044">
    <property type="status" value="NOT_ANNOTATED_CDS"/>
    <property type="molecule type" value="Genomic_DNA"/>
</dbReference>
<proteinExistence type="predicted"/>
<dbReference type="HOGENOM" id="CLU_1929573_0_0_1"/>
<keyword evidence="5" id="KW-1185">Reference proteome</keyword>
<evidence type="ECO:0000256" key="1">
    <source>
        <dbReference type="SAM" id="MobiDB-lite"/>
    </source>
</evidence>
<evidence type="ECO:0000313" key="3">
    <source>
        <dbReference type="EMBL" id="ELT94974.1"/>
    </source>
</evidence>